<evidence type="ECO:0000313" key="2">
    <source>
        <dbReference type="Proteomes" id="UP000636709"/>
    </source>
</evidence>
<evidence type="ECO:0000313" key="1">
    <source>
        <dbReference type="EMBL" id="KAF8751036.1"/>
    </source>
</evidence>
<reference evidence="1" key="1">
    <citation type="submission" date="2020-07" db="EMBL/GenBank/DDBJ databases">
        <title>Genome sequence and genetic diversity analysis of an under-domesticated orphan crop, white fonio (Digitaria exilis).</title>
        <authorList>
            <person name="Bennetzen J.L."/>
            <person name="Chen S."/>
            <person name="Ma X."/>
            <person name="Wang X."/>
            <person name="Yssel A.E.J."/>
            <person name="Chaluvadi S.R."/>
            <person name="Johnson M."/>
            <person name="Gangashetty P."/>
            <person name="Hamidou F."/>
            <person name="Sanogo M.D."/>
            <person name="Zwaenepoel A."/>
            <person name="Wallace J."/>
            <person name="Van De Peer Y."/>
            <person name="Van Deynze A."/>
        </authorList>
    </citation>
    <scope>NUCLEOTIDE SEQUENCE</scope>
    <source>
        <tissue evidence="1">Leaves</tissue>
    </source>
</reference>
<sequence length="50" mass="5480">MSLASRKATKFVLETKAGSVLSSALLRDDTIIFLSSAKVFRFSSIWSIAE</sequence>
<proteinExistence type="predicted"/>
<name>A0A835FF00_9POAL</name>
<dbReference type="EMBL" id="JACEFO010000973">
    <property type="protein sequence ID" value="KAF8751036.1"/>
    <property type="molecule type" value="Genomic_DNA"/>
</dbReference>
<organism evidence="1 2">
    <name type="scientific">Digitaria exilis</name>
    <dbReference type="NCBI Taxonomy" id="1010633"/>
    <lineage>
        <taxon>Eukaryota</taxon>
        <taxon>Viridiplantae</taxon>
        <taxon>Streptophyta</taxon>
        <taxon>Embryophyta</taxon>
        <taxon>Tracheophyta</taxon>
        <taxon>Spermatophyta</taxon>
        <taxon>Magnoliopsida</taxon>
        <taxon>Liliopsida</taxon>
        <taxon>Poales</taxon>
        <taxon>Poaceae</taxon>
        <taxon>PACMAD clade</taxon>
        <taxon>Panicoideae</taxon>
        <taxon>Panicodae</taxon>
        <taxon>Paniceae</taxon>
        <taxon>Anthephorinae</taxon>
        <taxon>Digitaria</taxon>
    </lineage>
</organism>
<gene>
    <name evidence="1" type="ORF">HU200_012269</name>
</gene>
<comment type="caution">
    <text evidence="1">The sequence shown here is derived from an EMBL/GenBank/DDBJ whole genome shotgun (WGS) entry which is preliminary data.</text>
</comment>
<accession>A0A835FF00</accession>
<dbReference type="AlphaFoldDB" id="A0A835FF00"/>
<dbReference type="Proteomes" id="UP000636709">
    <property type="component" value="Unassembled WGS sequence"/>
</dbReference>
<protein>
    <submittedName>
        <fullName evidence="1">Uncharacterized protein</fullName>
    </submittedName>
</protein>
<keyword evidence="2" id="KW-1185">Reference proteome</keyword>
<dbReference type="OrthoDB" id="711377at2759"/>